<accession>A0A4V1J383</accession>
<evidence type="ECO:0000313" key="1">
    <source>
        <dbReference type="EMBL" id="RKP28354.1"/>
    </source>
</evidence>
<protein>
    <submittedName>
        <fullName evidence="2">Uncharacterized protein</fullName>
    </submittedName>
</protein>
<evidence type="ECO:0000313" key="2">
    <source>
        <dbReference type="EMBL" id="RKP31159.1"/>
    </source>
</evidence>
<proteinExistence type="predicted"/>
<name>A0A4V1J383_9ASCO</name>
<sequence>MVSLFHMSTQALRWAHLDTGLPSLNLLLDIKMDAVLDVQSVPAHAAVWAVLANVVVSHLAEPGTTVALIETLNAFEWEWLEAHPGYQQSWHAERRIRVYRLDTFAKLFLFFSATLLHGATDKALLVLACNFHETVELYRLQLAACHEEILVKHQIDITAVLWANRAKGAEEGYDLIDLPKLPKGSLLLRESPAARFRKHLNVLLLLINSFAYRQSAVVFLQGYMEPRYKPYTYKSSAAASQTASTASESPAPNGFFSKQPASRLVLVPVTFSKENDDHLGENRLSSRLIFYNDWYFRSPHFRSERRPRDRSDCHFVSVVKVTNFHGVHSINKPIYFDFLKN</sequence>
<dbReference type="Proteomes" id="UP000268321">
    <property type="component" value="Unassembled WGS sequence"/>
</dbReference>
<dbReference type="AlphaFoldDB" id="A0A4V1J383"/>
<reference evidence="3" key="1">
    <citation type="journal article" date="2018" name="Nat. Microbiol.">
        <title>Leveraging single-cell genomics to expand the fungal tree of life.</title>
        <authorList>
            <person name="Ahrendt S.R."/>
            <person name="Quandt C.A."/>
            <person name="Ciobanu D."/>
            <person name="Clum A."/>
            <person name="Salamov A."/>
            <person name="Andreopoulos B."/>
            <person name="Cheng J.F."/>
            <person name="Woyke T."/>
            <person name="Pelin A."/>
            <person name="Henrissat B."/>
            <person name="Reynolds N.K."/>
            <person name="Benny G.L."/>
            <person name="Smith M.E."/>
            <person name="James T.Y."/>
            <person name="Grigoriev I.V."/>
        </authorList>
    </citation>
    <scope>NUCLEOTIDE SEQUENCE [LARGE SCALE GENOMIC DNA]</scope>
    <source>
        <strain evidence="3">Baker2002</strain>
    </source>
</reference>
<organism evidence="2 3">
    <name type="scientific">Metschnikowia bicuspidata</name>
    <dbReference type="NCBI Taxonomy" id="27322"/>
    <lineage>
        <taxon>Eukaryota</taxon>
        <taxon>Fungi</taxon>
        <taxon>Dikarya</taxon>
        <taxon>Ascomycota</taxon>
        <taxon>Saccharomycotina</taxon>
        <taxon>Pichiomycetes</taxon>
        <taxon>Metschnikowiaceae</taxon>
        <taxon>Metschnikowia</taxon>
    </lineage>
</organism>
<feature type="non-terminal residue" evidence="2">
    <location>
        <position position="341"/>
    </location>
</feature>
<evidence type="ECO:0000313" key="3">
    <source>
        <dbReference type="Proteomes" id="UP000268321"/>
    </source>
</evidence>
<gene>
    <name evidence="2" type="ORF">METBISCDRAFT_2696</name>
    <name evidence="1" type="ORF">METBISCDRAFT_8107</name>
</gene>
<keyword evidence="3" id="KW-1185">Reference proteome</keyword>
<dbReference type="OrthoDB" id="4021409at2759"/>
<reference evidence="2" key="2">
    <citation type="submission" date="2018-08" db="EMBL/GenBank/DDBJ databases">
        <title>Leveraging single-cell genomics to expand the Fungal Tree of Life.</title>
        <authorList>
            <consortium name="DOE Joint Genome Institute"/>
            <person name="Ahrendt S.R."/>
            <person name="Quandt C.A."/>
            <person name="Ciobanu D."/>
            <person name="Clum A."/>
            <person name="Salamov A."/>
            <person name="Andreopoulos B."/>
            <person name="Cheng J.-F."/>
            <person name="Woyke T."/>
            <person name="Pelin A."/>
            <person name="Henrissat B."/>
            <person name="Reynolds N."/>
            <person name="Benny G.L."/>
            <person name="Smith M.E."/>
            <person name="James T.Y."/>
            <person name="Grigoriev I.V."/>
        </authorList>
    </citation>
    <scope>NUCLEOTIDE SEQUENCE</scope>
    <source>
        <strain evidence="2">Baker2002</strain>
    </source>
</reference>
<dbReference type="EMBL" id="ML004902">
    <property type="protein sequence ID" value="RKP28354.1"/>
    <property type="molecule type" value="Genomic_DNA"/>
</dbReference>
<dbReference type="EMBL" id="ML004446">
    <property type="protein sequence ID" value="RKP31159.1"/>
    <property type="molecule type" value="Genomic_DNA"/>
</dbReference>